<dbReference type="Gene3D" id="3.40.50.2300">
    <property type="match status" value="1"/>
</dbReference>
<dbReference type="InterPro" id="IPR001789">
    <property type="entry name" value="Sig_transdc_resp-reg_receiver"/>
</dbReference>
<dbReference type="PANTHER" id="PTHR44591:SF3">
    <property type="entry name" value="RESPONSE REGULATORY DOMAIN-CONTAINING PROTEIN"/>
    <property type="match status" value="1"/>
</dbReference>
<sequence length="132" mass="14958">MTDAKTTNLLVTMIDDEEVVHFIFQTIAKKIGGIDTAVYGDAMTVLKLIEENKFETDLILLDINMPYMSGWDFLDALEPMNLDTPIVIVSSSRDRKDVEKSKQYKAVKGFYAKPLSFHNLREIIDAALINNN</sequence>
<dbReference type="AlphaFoldDB" id="A0A364Y3X4"/>
<keyword evidence="1 2" id="KW-0597">Phosphoprotein</keyword>
<evidence type="ECO:0000259" key="3">
    <source>
        <dbReference type="PROSITE" id="PS50110"/>
    </source>
</evidence>
<gene>
    <name evidence="4" type="ORF">DQQ10_11640</name>
</gene>
<name>A0A364Y3X4_9BACT</name>
<dbReference type="RefSeq" id="WP_112747044.1">
    <property type="nucleotide sequence ID" value="NZ_QMFY01000005.1"/>
</dbReference>
<feature type="modified residue" description="4-aspartylphosphate" evidence="2">
    <location>
        <position position="62"/>
    </location>
</feature>
<dbReference type="SMART" id="SM00448">
    <property type="entry name" value="REC"/>
    <property type="match status" value="1"/>
</dbReference>
<dbReference type="InterPro" id="IPR011006">
    <property type="entry name" value="CheY-like_superfamily"/>
</dbReference>
<dbReference type="GO" id="GO:0000160">
    <property type="term" value="P:phosphorelay signal transduction system"/>
    <property type="evidence" value="ECO:0007669"/>
    <property type="project" value="InterPro"/>
</dbReference>
<comment type="caution">
    <text evidence="4">The sequence shown here is derived from an EMBL/GenBank/DDBJ whole genome shotgun (WGS) entry which is preliminary data.</text>
</comment>
<dbReference type="PROSITE" id="PS50110">
    <property type="entry name" value="RESPONSE_REGULATORY"/>
    <property type="match status" value="1"/>
</dbReference>
<dbReference type="EMBL" id="QMFY01000005">
    <property type="protein sequence ID" value="RAW00888.1"/>
    <property type="molecule type" value="Genomic_DNA"/>
</dbReference>
<dbReference type="Pfam" id="PF00072">
    <property type="entry name" value="Response_reg"/>
    <property type="match status" value="1"/>
</dbReference>
<accession>A0A364Y3X4</accession>
<evidence type="ECO:0000256" key="2">
    <source>
        <dbReference type="PROSITE-ProRule" id="PRU00169"/>
    </source>
</evidence>
<dbReference type="InterPro" id="IPR050595">
    <property type="entry name" value="Bact_response_regulator"/>
</dbReference>
<dbReference type="Proteomes" id="UP000251889">
    <property type="component" value="Unassembled WGS sequence"/>
</dbReference>
<organism evidence="4 5">
    <name type="scientific">Pseudochryseolinea flava</name>
    <dbReference type="NCBI Taxonomy" id="2059302"/>
    <lineage>
        <taxon>Bacteria</taxon>
        <taxon>Pseudomonadati</taxon>
        <taxon>Bacteroidota</taxon>
        <taxon>Cytophagia</taxon>
        <taxon>Cytophagales</taxon>
        <taxon>Fulvivirgaceae</taxon>
        <taxon>Pseudochryseolinea</taxon>
    </lineage>
</organism>
<dbReference type="OrthoDB" id="673128at2"/>
<keyword evidence="5" id="KW-1185">Reference proteome</keyword>
<feature type="domain" description="Response regulatory" evidence="3">
    <location>
        <begin position="10"/>
        <end position="128"/>
    </location>
</feature>
<evidence type="ECO:0000313" key="5">
    <source>
        <dbReference type="Proteomes" id="UP000251889"/>
    </source>
</evidence>
<protein>
    <submittedName>
        <fullName evidence="4">Response regulator</fullName>
    </submittedName>
</protein>
<dbReference type="SUPFAM" id="SSF52172">
    <property type="entry name" value="CheY-like"/>
    <property type="match status" value="1"/>
</dbReference>
<dbReference type="PANTHER" id="PTHR44591">
    <property type="entry name" value="STRESS RESPONSE REGULATOR PROTEIN 1"/>
    <property type="match status" value="1"/>
</dbReference>
<reference evidence="4 5" key="1">
    <citation type="submission" date="2018-06" db="EMBL/GenBank/DDBJ databases">
        <title>Chryseolinea flavus sp. nov., a member of the phylum Bacteroidetes isolated from soil.</title>
        <authorList>
            <person name="Li Y."/>
            <person name="Wang J."/>
        </authorList>
    </citation>
    <scope>NUCLEOTIDE SEQUENCE [LARGE SCALE GENOMIC DNA]</scope>
    <source>
        <strain evidence="4 5">SDU1-6</strain>
    </source>
</reference>
<proteinExistence type="predicted"/>
<evidence type="ECO:0000256" key="1">
    <source>
        <dbReference type="ARBA" id="ARBA00022553"/>
    </source>
</evidence>
<evidence type="ECO:0000313" key="4">
    <source>
        <dbReference type="EMBL" id="RAW00888.1"/>
    </source>
</evidence>